<keyword evidence="1" id="KW-0863">Zinc-finger</keyword>
<accession>A0AAW1VD96</accession>
<dbReference type="SUPFAM" id="SSF57756">
    <property type="entry name" value="Retrovirus zinc finger-like domains"/>
    <property type="match status" value="1"/>
</dbReference>
<comment type="caution">
    <text evidence="3">The sequence shown here is derived from an EMBL/GenBank/DDBJ whole genome shotgun (WGS) entry which is preliminary data.</text>
</comment>
<dbReference type="SMART" id="SM00343">
    <property type="entry name" value="ZnF_C2HC"/>
    <property type="match status" value="1"/>
</dbReference>
<organism evidence="3 4">
    <name type="scientific">Henosepilachna vigintioctopunctata</name>
    <dbReference type="NCBI Taxonomy" id="420089"/>
    <lineage>
        <taxon>Eukaryota</taxon>
        <taxon>Metazoa</taxon>
        <taxon>Ecdysozoa</taxon>
        <taxon>Arthropoda</taxon>
        <taxon>Hexapoda</taxon>
        <taxon>Insecta</taxon>
        <taxon>Pterygota</taxon>
        <taxon>Neoptera</taxon>
        <taxon>Endopterygota</taxon>
        <taxon>Coleoptera</taxon>
        <taxon>Polyphaga</taxon>
        <taxon>Cucujiformia</taxon>
        <taxon>Coccinelloidea</taxon>
        <taxon>Coccinellidae</taxon>
        <taxon>Epilachninae</taxon>
        <taxon>Epilachnini</taxon>
        <taxon>Henosepilachna</taxon>
    </lineage>
</organism>
<gene>
    <name evidence="3" type="ORF">WA026_008742</name>
</gene>
<dbReference type="InterPro" id="IPR001878">
    <property type="entry name" value="Znf_CCHC"/>
</dbReference>
<evidence type="ECO:0000259" key="2">
    <source>
        <dbReference type="PROSITE" id="PS50158"/>
    </source>
</evidence>
<proteinExistence type="predicted"/>
<dbReference type="Gene3D" id="4.10.60.10">
    <property type="entry name" value="Zinc finger, CCHC-type"/>
    <property type="match status" value="1"/>
</dbReference>
<keyword evidence="4" id="KW-1185">Reference proteome</keyword>
<dbReference type="GO" id="GO:0003676">
    <property type="term" value="F:nucleic acid binding"/>
    <property type="evidence" value="ECO:0007669"/>
    <property type="project" value="InterPro"/>
</dbReference>
<evidence type="ECO:0000313" key="4">
    <source>
        <dbReference type="Proteomes" id="UP001431783"/>
    </source>
</evidence>
<dbReference type="GO" id="GO:0008270">
    <property type="term" value="F:zinc ion binding"/>
    <property type="evidence" value="ECO:0007669"/>
    <property type="project" value="UniProtKB-KW"/>
</dbReference>
<dbReference type="PROSITE" id="PS50158">
    <property type="entry name" value="ZF_CCHC"/>
    <property type="match status" value="1"/>
</dbReference>
<dbReference type="Pfam" id="PF00098">
    <property type="entry name" value="zf-CCHC"/>
    <property type="match status" value="1"/>
</dbReference>
<protein>
    <recommendedName>
        <fullName evidence="2">CCHC-type domain-containing protein</fullName>
    </recommendedName>
</protein>
<dbReference type="AlphaFoldDB" id="A0AAW1VD96"/>
<reference evidence="3 4" key="1">
    <citation type="submission" date="2023-03" db="EMBL/GenBank/DDBJ databases">
        <title>Genome insight into feeding habits of ladybird beetles.</title>
        <authorList>
            <person name="Li H.-S."/>
            <person name="Huang Y.-H."/>
            <person name="Pang H."/>
        </authorList>
    </citation>
    <scope>NUCLEOTIDE SEQUENCE [LARGE SCALE GENOMIC DNA]</scope>
    <source>
        <strain evidence="3">SYSU_2023b</strain>
        <tissue evidence="3">Whole body</tissue>
    </source>
</reference>
<evidence type="ECO:0000256" key="1">
    <source>
        <dbReference type="PROSITE-ProRule" id="PRU00047"/>
    </source>
</evidence>
<keyword evidence="1" id="KW-0479">Metal-binding</keyword>
<keyword evidence="1" id="KW-0862">Zinc</keyword>
<dbReference type="Proteomes" id="UP001431783">
    <property type="component" value="Unassembled WGS sequence"/>
</dbReference>
<name>A0AAW1VD96_9CUCU</name>
<sequence length="86" mass="9801">MAEQANKEDITTPIFDGVKLFKLEIKKNKEQLIMFRNQRKNMVTSDSDKKNNVSAFASKTKAQCFICGKTGHLKKDCCHGQRHNQG</sequence>
<feature type="domain" description="CCHC-type" evidence="2">
    <location>
        <begin position="64"/>
        <end position="77"/>
    </location>
</feature>
<dbReference type="EMBL" id="JARQZJ010000124">
    <property type="protein sequence ID" value="KAK9889934.1"/>
    <property type="molecule type" value="Genomic_DNA"/>
</dbReference>
<dbReference type="InterPro" id="IPR036875">
    <property type="entry name" value="Znf_CCHC_sf"/>
</dbReference>
<evidence type="ECO:0000313" key="3">
    <source>
        <dbReference type="EMBL" id="KAK9889934.1"/>
    </source>
</evidence>